<keyword evidence="5" id="KW-0539">Nucleus</keyword>
<sequence length="367" mass="42583">MLKHLKTAGCRKAQQGGKGEITKFLQKDNGQSEAPFSQSVWEEHLLQFLTLNRLPFHLIEHPTFHKLFRLARSAPSIPPIPSATTIRRRLRDIITERQKSILQTLPNDAKISITLDCWTSPYNQAFMAITGYFVDSNWVYQEVLLGFKPLHGSYTGLNLSGVVLETLVEHHIQDRVFGVTTDNATNNKTMVNTMQQALSSDVIVIRIPCLAHIIQLYLNQLLDRLKAIPLNENTETKWTDQKSSAAKANARHQTQRISYTLNKVRYLAVYIYASPQRQAAFLRLQEKGPQLVPIQDVRTRWNSTFLMLRRAKRLRSFFQPFCEEYDCEEMLLDNQEWRQIDYLLQITRPFFDYTTELSKTKEVTTHL</sequence>
<dbReference type="PANTHER" id="PTHR46481:SF10">
    <property type="entry name" value="ZINC FINGER BED DOMAIN-CONTAINING PROTEIN 39"/>
    <property type="match status" value="1"/>
</dbReference>
<evidence type="ECO:0000256" key="1">
    <source>
        <dbReference type="ARBA" id="ARBA00004123"/>
    </source>
</evidence>
<evidence type="ECO:0000256" key="4">
    <source>
        <dbReference type="ARBA" id="ARBA00022833"/>
    </source>
</evidence>
<keyword evidence="4" id="KW-0862">Zinc</keyword>
<keyword evidence="3" id="KW-0863">Zinc-finger</keyword>
<dbReference type="InterPro" id="IPR052035">
    <property type="entry name" value="ZnF_BED_domain_contain"/>
</dbReference>
<feature type="non-terminal residue" evidence="6">
    <location>
        <position position="367"/>
    </location>
</feature>
<comment type="caution">
    <text evidence="6">The sequence shown here is derived from an EMBL/GenBank/DDBJ whole genome shotgun (WGS) entry which is preliminary data.</text>
</comment>
<gene>
    <name evidence="6" type="ORF">PENPOL_c044G06469</name>
</gene>
<dbReference type="EMBL" id="MDYM01000044">
    <property type="protein sequence ID" value="OQD59928.1"/>
    <property type="molecule type" value="Genomic_DNA"/>
</dbReference>
<dbReference type="AlphaFoldDB" id="A0A1V6N5C8"/>
<dbReference type="PANTHER" id="PTHR46481">
    <property type="entry name" value="ZINC FINGER BED DOMAIN-CONTAINING PROTEIN 4"/>
    <property type="match status" value="1"/>
</dbReference>
<dbReference type="OrthoDB" id="4364441at2759"/>
<dbReference type="GO" id="GO:0008270">
    <property type="term" value="F:zinc ion binding"/>
    <property type="evidence" value="ECO:0007669"/>
    <property type="project" value="UniProtKB-KW"/>
</dbReference>
<dbReference type="InterPro" id="IPR012337">
    <property type="entry name" value="RNaseH-like_sf"/>
</dbReference>
<evidence type="ECO:0000256" key="3">
    <source>
        <dbReference type="ARBA" id="ARBA00022771"/>
    </source>
</evidence>
<name>A0A1V6N5C8_PENPO</name>
<evidence type="ECO:0000313" key="7">
    <source>
        <dbReference type="Proteomes" id="UP000191408"/>
    </source>
</evidence>
<evidence type="ECO:0000256" key="2">
    <source>
        <dbReference type="ARBA" id="ARBA00022723"/>
    </source>
</evidence>
<keyword evidence="2" id="KW-0479">Metal-binding</keyword>
<dbReference type="SUPFAM" id="SSF53098">
    <property type="entry name" value="Ribonuclease H-like"/>
    <property type="match status" value="1"/>
</dbReference>
<evidence type="ECO:0000256" key="5">
    <source>
        <dbReference type="ARBA" id="ARBA00023242"/>
    </source>
</evidence>
<organism evidence="6 7">
    <name type="scientific">Penicillium polonicum</name>
    <dbReference type="NCBI Taxonomy" id="60169"/>
    <lineage>
        <taxon>Eukaryota</taxon>
        <taxon>Fungi</taxon>
        <taxon>Dikarya</taxon>
        <taxon>Ascomycota</taxon>
        <taxon>Pezizomycotina</taxon>
        <taxon>Eurotiomycetes</taxon>
        <taxon>Eurotiomycetidae</taxon>
        <taxon>Eurotiales</taxon>
        <taxon>Aspergillaceae</taxon>
        <taxon>Penicillium</taxon>
    </lineage>
</organism>
<protein>
    <recommendedName>
        <fullName evidence="8">DUF659 domain-containing protein</fullName>
    </recommendedName>
</protein>
<reference evidence="7" key="1">
    <citation type="journal article" date="2017" name="Nat. Microbiol.">
        <title>Global analysis of biosynthetic gene clusters reveals vast potential of secondary metabolite production in Penicillium species.</title>
        <authorList>
            <person name="Nielsen J.C."/>
            <person name="Grijseels S."/>
            <person name="Prigent S."/>
            <person name="Ji B."/>
            <person name="Dainat J."/>
            <person name="Nielsen K.F."/>
            <person name="Frisvad J.C."/>
            <person name="Workman M."/>
            <person name="Nielsen J."/>
        </authorList>
    </citation>
    <scope>NUCLEOTIDE SEQUENCE [LARGE SCALE GENOMIC DNA]</scope>
    <source>
        <strain evidence="7">IBT 4502</strain>
    </source>
</reference>
<evidence type="ECO:0008006" key="8">
    <source>
        <dbReference type="Google" id="ProtNLM"/>
    </source>
</evidence>
<comment type="subcellular location">
    <subcellularLocation>
        <location evidence="1">Nucleus</location>
    </subcellularLocation>
</comment>
<accession>A0A1V6N5C8</accession>
<keyword evidence="7" id="KW-1185">Reference proteome</keyword>
<dbReference type="GO" id="GO:0005634">
    <property type="term" value="C:nucleus"/>
    <property type="evidence" value="ECO:0007669"/>
    <property type="project" value="UniProtKB-SubCell"/>
</dbReference>
<evidence type="ECO:0000313" key="6">
    <source>
        <dbReference type="EMBL" id="OQD59928.1"/>
    </source>
</evidence>
<dbReference type="Proteomes" id="UP000191408">
    <property type="component" value="Unassembled WGS sequence"/>
</dbReference>
<proteinExistence type="predicted"/>